<feature type="region of interest" description="Disordered" evidence="1">
    <location>
        <begin position="139"/>
        <end position="159"/>
    </location>
</feature>
<keyword evidence="3" id="KW-1185">Reference proteome</keyword>
<evidence type="ECO:0000313" key="3">
    <source>
        <dbReference type="Proteomes" id="UP000448867"/>
    </source>
</evidence>
<accession>A0A7X2IWR3</accession>
<feature type="compositionally biased region" description="Low complexity" evidence="1">
    <location>
        <begin position="145"/>
        <end position="155"/>
    </location>
</feature>
<comment type="caution">
    <text evidence="2">The sequence shown here is derived from an EMBL/GenBank/DDBJ whole genome shotgun (WGS) entry which is preliminary data.</text>
</comment>
<dbReference type="OrthoDB" id="2691481at2"/>
<reference evidence="2 3" key="1">
    <citation type="submission" date="2019-11" db="EMBL/GenBank/DDBJ databases">
        <title>Bacillus lacus genome.</title>
        <authorList>
            <person name="Allen C.J."/>
            <person name="Newman J.D."/>
        </authorList>
    </citation>
    <scope>NUCLEOTIDE SEQUENCE [LARGE SCALE GENOMIC DNA]</scope>
    <source>
        <strain evidence="2 3">KCTC 33946</strain>
    </source>
</reference>
<proteinExistence type="predicted"/>
<dbReference type="Proteomes" id="UP000448867">
    <property type="component" value="Unassembled WGS sequence"/>
</dbReference>
<gene>
    <name evidence="2" type="ORF">GJU40_03495</name>
</gene>
<dbReference type="EMBL" id="WKKI01000003">
    <property type="protein sequence ID" value="MRX71236.1"/>
    <property type="molecule type" value="Genomic_DNA"/>
</dbReference>
<name>A0A7X2IWR3_9BACI</name>
<evidence type="ECO:0000256" key="1">
    <source>
        <dbReference type="SAM" id="MobiDB-lite"/>
    </source>
</evidence>
<organism evidence="2 3">
    <name type="scientific">Metabacillus lacus</name>
    <dbReference type="NCBI Taxonomy" id="1983721"/>
    <lineage>
        <taxon>Bacteria</taxon>
        <taxon>Bacillati</taxon>
        <taxon>Bacillota</taxon>
        <taxon>Bacilli</taxon>
        <taxon>Bacillales</taxon>
        <taxon>Bacillaceae</taxon>
        <taxon>Metabacillus</taxon>
    </lineage>
</organism>
<feature type="region of interest" description="Disordered" evidence="1">
    <location>
        <begin position="172"/>
        <end position="202"/>
    </location>
</feature>
<protein>
    <submittedName>
        <fullName evidence="2">Uncharacterized protein</fullName>
    </submittedName>
</protein>
<dbReference type="AlphaFoldDB" id="A0A7X2IWR3"/>
<sequence length="202" mass="22909">MKKNNYGEMKRGQTISFRIPSDTPDHLLKYLQNLKETERRNFSSKIAEFVMAGAASSKGSSRETITVPLPHQLTKSQRNWLKHEHSEALIGNIIYQLLTDPVRSTSILATLNSKSTDIDEALYLQETENDKDVTQLQSFSEESEMNSGSNEAASALEEDFDADLDDFDWELAKQSEPQAEPEEDTEEDLDDLLGDFLSRMNK</sequence>
<feature type="compositionally biased region" description="Acidic residues" evidence="1">
    <location>
        <begin position="179"/>
        <end position="193"/>
    </location>
</feature>
<dbReference type="RefSeq" id="WP_154306412.1">
    <property type="nucleotide sequence ID" value="NZ_WKKI01000003.1"/>
</dbReference>
<evidence type="ECO:0000313" key="2">
    <source>
        <dbReference type="EMBL" id="MRX71236.1"/>
    </source>
</evidence>